<dbReference type="AlphaFoldDB" id="A0A6J3M852"/>
<gene>
    <name evidence="15" type="ORF">K489DRAFT_316721</name>
</gene>
<evidence type="ECO:0000256" key="2">
    <source>
        <dbReference type="ARBA" id="ARBA00004123"/>
    </source>
</evidence>
<keyword evidence="7" id="KW-0963">Cytoplasm</keyword>
<dbReference type="GO" id="GO:0005737">
    <property type="term" value="C:cytoplasm"/>
    <property type="evidence" value="ECO:0007669"/>
    <property type="project" value="UniProtKB-SubCell"/>
</dbReference>
<dbReference type="PROSITE" id="PS51074">
    <property type="entry name" value="DPH_MB"/>
    <property type="match status" value="1"/>
</dbReference>
<dbReference type="GO" id="GO:0005634">
    <property type="term" value="C:nucleus"/>
    <property type="evidence" value="ECO:0007669"/>
    <property type="project" value="UniProtKB-SubCell"/>
</dbReference>
<comment type="similarity">
    <text evidence="5">Belongs to the DPH4 family.</text>
</comment>
<evidence type="ECO:0000259" key="12">
    <source>
        <dbReference type="PROSITE" id="PS50076"/>
    </source>
</evidence>
<dbReference type="GO" id="GO:0017183">
    <property type="term" value="P:protein histidyl modification to diphthamide"/>
    <property type="evidence" value="ECO:0007669"/>
    <property type="project" value="UniProtKB-UniPathway"/>
</dbReference>
<reference evidence="15" key="3">
    <citation type="submission" date="2025-08" db="UniProtKB">
        <authorList>
            <consortium name="RefSeq"/>
        </authorList>
    </citation>
    <scope>IDENTIFICATION</scope>
    <source>
        <strain evidence="15">CBS 342.82</strain>
    </source>
</reference>
<feature type="domain" description="DPH-type MB" evidence="13">
    <location>
        <begin position="97"/>
        <end position="159"/>
    </location>
</feature>
<dbReference type="GeneID" id="54358989"/>
<proteinExistence type="inferred from homology"/>
<accession>A0A6J3M852</accession>
<comment type="subcellular location">
    <subcellularLocation>
        <location evidence="3">Cytoplasm</location>
    </subcellularLocation>
    <subcellularLocation>
        <location evidence="2">Nucleus</location>
    </subcellularLocation>
</comment>
<evidence type="ECO:0000256" key="5">
    <source>
        <dbReference type="ARBA" id="ARBA00006169"/>
    </source>
</evidence>
<dbReference type="PANTHER" id="PTHR21454:SF46">
    <property type="entry name" value="DIPHTHAMIDE BIOSYNTHESIS PROTEIN 4"/>
    <property type="match status" value="1"/>
</dbReference>
<keyword evidence="10" id="KW-0408">Iron</keyword>
<dbReference type="UniPathway" id="UPA00559"/>
<reference evidence="15" key="1">
    <citation type="submission" date="2020-01" db="EMBL/GenBank/DDBJ databases">
        <authorList>
            <consortium name="DOE Joint Genome Institute"/>
            <person name="Haridas S."/>
            <person name="Albert R."/>
            <person name="Binder M."/>
            <person name="Bloem J."/>
            <person name="Labutti K."/>
            <person name="Salamov A."/>
            <person name="Andreopoulos B."/>
            <person name="Baker S.E."/>
            <person name="Barry K."/>
            <person name="Bills G."/>
            <person name="Bluhm B.H."/>
            <person name="Cannon C."/>
            <person name="Castanera R."/>
            <person name="Culley D.E."/>
            <person name="Daum C."/>
            <person name="Ezra D."/>
            <person name="Gonzalez J.B."/>
            <person name="Henrissat B."/>
            <person name="Kuo A."/>
            <person name="Liang C."/>
            <person name="Lipzen A."/>
            <person name="Lutzoni F."/>
            <person name="Magnuson J."/>
            <person name="Mondo S."/>
            <person name="Nolan M."/>
            <person name="Ohm R."/>
            <person name="Pangilinan J."/>
            <person name="Park H.-J."/>
            <person name="Ramirez L."/>
            <person name="Alfaro M."/>
            <person name="Sun H."/>
            <person name="Tritt A."/>
            <person name="Yoshinaga Y."/>
            <person name="Zwiers L.-H."/>
            <person name="Turgeon B.G."/>
            <person name="Goodwin S.B."/>
            <person name="Spatafora J.W."/>
            <person name="Crous P.W."/>
            <person name="Grigoriev I.V."/>
        </authorList>
    </citation>
    <scope>NUCLEOTIDE SEQUENCE</scope>
    <source>
        <strain evidence="15">CBS 342.82</strain>
    </source>
</reference>
<dbReference type="Pfam" id="PF05207">
    <property type="entry name" value="Zn_ribbon_CSL"/>
    <property type="match status" value="1"/>
</dbReference>
<reference evidence="15" key="2">
    <citation type="submission" date="2020-04" db="EMBL/GenBank/DDBJ databases">
        <authorList>
            <consortium name="NCBI Genome Project"/>
        </authorList>
    </citation>
    <scope>NUCLEOTIDE SEQUENCE</scope>
    <source>
        <strain evidence="15">CBS 342.82</strain>
    </source>
</reference>
<keyword evidence="9" id="KW-0862">Zinc</keyword>
<evidence type="ECO:0000256" key="7">
    <source>
        <dbReference type="ARBA" id="ARBA00022490"/>
    </source>
</evidence>
<dbReference type="Proteomes" id="UP000504637">
    <property type="component" value="Unplaced"/>
</dbReference>
<dbReference type="SUPFAM" id="SSF144217">
    <property type="entry name" value="CSL zinc finger"/>
    <property type="match status" value="1"/>
</dbReference>
<name>A0A6J3M852_9PEZI</name>
<dbReference type="Gene3D" id="1.10.287.110">
    <property type="entry name" value="DnaJ domain"/>
    <property type="match status" value="1"/>
</dbReference>
<dbReference type="InterPro" id="IPR036671">
    <property type="entry name" value="DPH_MB_sf"/>
</dbReference>
<keyword evidence="14" id="KW-1185">Reference proteome</keyword>
<organism evidence="15">
    <name type="scientific">Dissoconium aciculare CBS 342.82</name>
    <dbReference type="NCBI Taxonomy" id="1314786"/>
    <lineage>
        <taxon>Eukaryota</taxon>
        <taxon>Fungi</taxon>
        <taxon>Dikarya</taxon>
        <taxon>Ascomycota</taxon>
        <taxon>Pezizomycotina</taxon>
        <taxon>Dothideomycetes</taxon>
        <taxon>Dothideomycetidae</taxon>
        <taxon>Mycosphaerellales</taxon>
        <taxon>Dissoconiaceae</taxon>
        <taxon>Dissoconium</taxon>
    </lineage>
</organism>
<dbReference type="RefSeq" id="XP_033461206.1">
    <property type="nucleotide sequence ID" value="XM_033601189.1"/>
</dbReference>
<evidence type="ECO:0000256" key="8">
    <source>
        <dbReference type="ARBA" id="ARBA00022723"/>
    </source>
</evidence>
<dbReference type="SMART" id="SM00271">
    <property type="entry name" value="DnaJ"/>
    <property type="match status" value="1"/>
</dbReference>
<evidence type="ECO:0000256" key="10">
    <source>
        <dbReference type="ARBA" id="ARBA00023004"/>
    </source>
</evidence>
<evidence type="ECO:0000256" key="3">
    <source>
        <dbReference type="ARBA" id="ARBA00004496"/>
    </source>
</evidence>
<keyword evidence="8" id="KW-0479">Metal-binding</keyword>
<dbReference type="InterPro" id="IPR001623">
    <property type="entry name" value="DnaJ_domain"/>
</dbReference>
<dbReference type="InterPro" id="IPR044248">
    <property type="entry name" value="DPH3/4-like"/>
</dbReference>
<dbReference type="OrthoDB" id="445556at2759"/>
<keyword evidence="11" id="KW-0539">Nucleus</keyword>
<feature type="domain" description="J" evidence="12">
    <location>
        <begin position="6"/>
        <end position="78"/>
    </location>
</feature>
<dbReference type="Gene3D" id="3.10.660.10">
    <property type="entry name" value="DPH Zinc finger"/>
    <property type="match status" value="1"/>
</dbReference>
<evidence type="ECO:0000256" key="4">
    <source>
        <dbReference type="ARBA" id="ARBA00005156"/>
    </source>
</evidence>
<dbReference type="InterPro" id="IPR036869">
    <property type="entry name" value="J_dom_sf"/>
</dbReference>
<evidence type="ECO:0000256" key="11">
    <source>
        <dbReference type="ARBA" id="ARBA00023242"/>
    </source>
</evidence>
<dbReference type="PANTHER" id="PTHR21454">
    <property type="entry name" value="DPH3 HOMOLOG-RELATED"/>
    <property type="match status" value="1"/>
</dbReference>
<dbReference type="PROSITE" id="PS50076">
    <property type="entry name" value="DNAJ_2"/>
    <property type="match status" value="1"/>
</dbReference>
<evidence type="ECO:0000256" key="9">
    <source>
        <dbReference type="ARBA" id="ARBA00022833"/>
    </source>
</evidence>
<sequence>MSSFVDYYELLGLGDRRNGDDNVGTDELKRGYKRALLSHHPDKQSRSSSTSSITVDTITMAYQTLSDPQRRAEYDRQLQSRRAIEFDKSHGAETCTGLDVIDLGDLSCDEDSGNWTKDCRCGSQPAFVLTELELEANSHLGEVIVGCKGCSLWLKILYSVEE</sequence>
<dbReference type="InterPro" id="IPR007872">
    <property type="entry name" value="DPH_MB_dom"/>
</dbReference>
<evidence type="ECO:0000259" key="13">
    <source>
        <dbReference type="PROSITE" id="PS51074"/>
    </source>
</evidence>
<dbReference type="GO" id="GO:0046872">
    <property type="term" value="F:metal ion binding"/>
    <property type="evidence" value="ECO:0007669"/>
    <property type="project" value="UniProtKB-KW"/>
</dbReference>
<dbReference type="Pfam" id="PF00226">
    <property type="entry name" value="DnaJ"/>
    <property type="match status" value="1"/>
</dbReference>
<comment type="function">
    <text evidence="1">Required for the first step of diphthamide biosynthesis, the transfer of 3-amino-3-carboxypropyl from S-adenosyl-L-methionine to a histidine residue. Diphthamide is a post-translational modification of histidine which occurs in elongation factor 2.</text>
</comment>
<evidence type="ECO:0000256" key="1">
    <source>
        <dbReference type="ARBA" id="ARBA00003474"/>
    </source>
</evidence>
<dbReference type="CDD" id="cd06257">
    <property type="entry name" value="DnaJ"/>
    <property type="match status" value="1"/>
</dbReference>
<evidence type="ECO:0000256" key="6">
    <source>
        <dbReference type="ARBA" id="ARBA00021797"/>
    </source>
</evidence>
<dbReference type="SUPFAM" id="SSF46565">
    <property type="entry name" value="Chaperone J-domain"/>
    <property type="match status" value="1"/>
</dbReference>
<evidence type="ECO:0000313" key="14">
    <source>
        <dbReference type="Proteomes" id="UP000504637"/>
    </source>
</evidence>
<protein>
    <recommendedName>
        <fullName evidence="6">Diphthamide biosynthesis protein 4</fullName>
    </recommendedName>
</protein>
<evidence type="ECO:0000313" key="15">
    <source>
        <dbReference type="RefSeq" id="XP_033461206.1"/>
    </source>
</evidence>
<comment type="pathway">
    <text evidence="4">Protein modification; peptidyl-diphthamide biosynthesis.</text>
</comment>